<gene>
    <name evidence="1" type="ORF">PR048_022637</name>
</gene>
<sequence length="117" mass="12872">MKNVASNYNRSRIEKLLDYGDLVVCGKVVLSNKASHLSSKLPTAYSGPYEVFKFLTPVRVLLGDPANKYVTKRSHVTTLPDIGEALMVAVERHVGVTKELFISGIQADGLHQLTSTR</sequence>
<evidence type="ECO:0000313" key="2">
    <source>
        <dbReference type="Proteomes" id="UP001159363"/>
    </source>
</evidence>
<proteinExistence type="predicted"/>
<accession>A0ABQ9H1M6</accession>
<name>A0ABQ9H1M6_9NEOP</name>
<comment type="caution">
    <text evidence="1">The sequence shown here is derived from an EMBL/GenBank/DDBJ whole genome shotgun (WGS) entry which is preliminary data.</text>
</comment>
<reference evidence="1 2" key="1">
    <citation type="submission" date="2023-02" db="EMBL/GenBank/DDBJ databases">
        <title>LHISI_Scaffold_Assembly.</title>
        <authorList>
            <person name="Stuart O.P."/>
            <person name="Cleave R."/>
            <person name="Magrath M.J.L."/>
            <person name="Mikheyev A.S."/>
        </authorList>
    </citation>
    <scope>NUCLEOTIDE SEQUENCE [LARGE SCALE GENOMIC DNA]</scope>
    <source>
        <strain evidence="1">Daus_M_001</strain>
        <tissue evidence="1">Leg muscle</tissue>
    </source>
</reference>
<evidence type="ECO:0000313" key="1">
    <source>
        <dbReference type="EMBL" id="KAJ8878170.1"/>
    </source>
</evidence>
<organism evidence="1 2">
    <name type="scientific">Dryococelus australis</name>
    <dbReference type="NCBI Taxonomy" id="614101"/>
    <lineage>
        <taxon>Eukaryota</taxon>
        <taxon>Metazoa</taxon>
        <taxon>Ecdysozoa</taxon>
        <taxon>Arthropoda</taxon>
        <taxon>Hexapoda</taxon>
        <taxon>Insecta</taxon>
        <taxon>Pterygota</taxon>
        <taxon>Neoptera</taxon>
        <taxon>Polyneoptera</taxon>
        <taxon>Phasmatodea</taxon>
        <taxon>Verophasmatodea</taxon>
        <taxon>Anareolatae</taxon>
        <taxon>Phasmatidae</taxon>
        <taxon>Eurycanthinae</taxon>
        <taxon>Dryococelus</taxon>
    </lineage>
</organism>
<keyword evidence="2" id="KW-1185">Reference proteome</keyword>
<dbReference type="EMBL" id="JARBHB010000008">
    <property type="protein sequence ID" value="KAJ8878170.1"/>
    <property type="molecule type" value="Genomic_DNA"/>
</dbReference>
<protein>
    <submittedName>
        <fullName evidence="1">Uncharacterized protein</fullName>
    </submittedName>
</protein>
<dbReference type="Proteomes" id="UP001159363">
    <property type="component" value="Chromosome 7"/>
</dbReference>